<dbReference type="Pfam" id="PF06429">
    <property type="entry name" value="Flg_bbr_C"/>
    <property type="match status" value="1"/>
</dbReference>
<comment type="caution">
    <text evidence="8">The sequence shown here is derived from an EMBL/GenBank/DDBJ whole genome shotgun (WGS) entry which is preliminary data.</text>
</comment>
<gene>
    <name evidence="8" type="ORF">AA0228_1718</name>
</gene>
<evidence type="ECO:0000259" key="5">
    <source>
        <dbReference type="Pfam" id="PF00460"/>
    </source>
</evidence>
<comment type="similarity">
    <text evidence="2 4">Belongs to the flagella basal body rod proteins family.</text>
</comment>
<feature type="domain" description="Flagellar basal-body/hook protein C-terminal" evidence="6">
    <location>
        <begin position="397"/>
        <end position="438"/>
    </location>
</feature>
<proteinExistence type="inferred from homology"/>
<dbReference type="PANTHER" id="PTHR30435">
    <property type="entry name" value="FLAGELLAR PROTEIN"/>
    <property type="match status" value="1"/>
</dbReference>
<evidence type="ECO:0000313" key="9">
    <source>
        <dbReference type="Proteomes" id="UP001061070"/>
    </source>
</evidence>
<feature type="domain" description="Flagellar basal body rod protein N-terminal" evidence="5">
    <location>
        <begin position="29"/>
        <end position="59"/>
    </location>
</feature>
<evidence type="ECO:0000256" key="3">
    <source>
        <dbReference type="ARBA" id="ARBA00023143"/>
    </source>
</evidence>
<dbReference type="InterPro" id="IPR010930">
    <property type="entry name" value="Flg_bb/hook_C_dom"/>
</dbReference>
<dbReference type="InterPro" id="IPR053967">
    <property type="entry name" value="LlgE_F_G-like_D1"/>
</dbReference>
<comment type="function">
    <text evidence="4">A flexible structure which links the flagellar filament to the drive apparatus in the basal body.</text>
</comment>
<evidence type="ECO:0000259" key="7">
    <source>
        <dbReference type="Pfam" id="PF22692"/>
    </source>
</evidence>
<protein>
    <recommendedName>
        <fullName evidence="4">Flagellar hook protein FlgE</fullName>
    </recommendedName>
</protein>
<keyword evidence="3 4" id="KW-0975">Bacterial flagellum</keyword>
<name>A0ABQ0QBY1_9PROT</name>
<organism evidence="8 9">
    <name type="scientific">Gluconobacter frateurii NRIC 0228</name>
    <dbReference type="NCBI Taxonomy" id="1307946"/>
    <lineage>
        <taxon>Bacteria</taxon>
        <taxon>Pseudomonadati</taxon>
        <taxon>Pseudomonadota</taxon>
        <taxon>Alphaproteobacteria</taxon>
        <taxon>Acetobacterales</taxon>
        <taxon>Acetobacteraceae</taxon>
        <taxon>Gluconobacter</taxon>
    </lineage>
</organism>
<keyword evidence="8" id="KW-0966">Cell projection</keyword>
<dbReference type="InterPro" id="IPR037925">
    <property type="entry name" value="FlgE/F/G-like"/>
</dbReference>
<dbReference type="Proteomes" id="UP001061070">
    <property type="component" value="Unassembled WGS sequence"/>
</dbReference>
<keyword evidence="8" id="KW-0969">Cilium</keyword>
<evidence type="ECO:0000256" key="2">
    <source>
        <dbReference type="ARBA" id="ARBA00009677"/>
    </source>
</evidence>
<dbReference type="InterPro" id="IPR020013">
    <property type="entry name" value="Flagellar_FlgE/F/G"/>
</dbReference>
<evidence type="ECO:0000313" key="8">
    <source>
        <dbReference type="EMBL" id="GBR12444.1"/>
    </source>
</evidence>
<dbReference type="SUPFAM" id="SSF117143">
    <property type="entry name" value="Flagellar hook protein flgE"/>
    <property type="match status" value="1"/>
</dbReference>
<dbReference type="NCBIfam" id="NF004242">
    <property type="entry name" value="PRK05682.2-1"/>
    <property type="match status" value="1"/>
</dbReference>
<accession>A0ABQ0QBY1</accession>
<feature type="domain" description="Flagellar hook protein FlgE/F/G-like D1" evidence="7">
    <location>
        <begin position="109"/>
        <end position="185"/>
    </location>
</feature>
<dbReference type="NCBIfam" id="TIGR03506">
    <property type="entry name" value="FlgEFG_subfam"/>
    <property type="match status" value="1"/>
</dbReference>
<comment type="subcellular location">
    <subcellularLocation>
        <location evidence="1 4">Bacterial flagellum basal body</location>
    </subcellularLocation>
</comment>
<dbReference type="PANTHER" id="PTHR30435:SF1">
    <property type="entry name" value="FLAGELLAR HOOK PROTEIN FLGE"/>
    <property type="match status" value="1"/>
</dbReference>
<reference evidence="8" key="1">
    <citation type="submission" date="2013-04" db="EMBL/GenBank/DDBJ databases">
        <title>The genome sequencing project of 58 acetic acid bacteria.</title>
        <authorList>
            <person name="Okamoto-Kainuma A."/>
            <person name="Ishikawa M."/>
            <person name="Umino S."/>
            <person name="Koizumi Y."/>
            <person name="Shiwa Y."/>
            <person name="Yoshikawa H."/>
            <person name="Matsutani M."/>
            <person name="Matsushita K."/>
        </authorList>
    </citation>
    <scope>NUCLEOTIDE SEQUENCE</scope>
    <source>
        <strain evidence="8">NRIC 0228</strain>
    </source>
</reference>
<dbReference type="EMBL" id="BAQW01000006">
    <property type="protein sequence ID" value="GBR12444.1"/>
    <property type="molecule type" value="Genomic_DNA"/>
</dbReference>
<keyword evidence="9" id="KW-1185">Reference proteome</keyword>
<dbReference type="Pfam" id="PF22692">
    <property type="entry name" value="LlgE_F_G_D1"/>
    <property type="match status" value="1"/>
</dbReference>
<sequence>MELSGQTLLGHVARSPVLSESAMSIINSLNTAVSGLNAQSHAFSDLSNNIANSQTNGYKATTTSFADYVTSNDLATDGQALSDSVAATTRQHTDTQGMVVSSTNTLSLAISGNGFFNVVQPTGSTGSSTAPTFNSQQYYTRNGDFSENNQGYLVNTSGYYLEGYQVGSEGALSSTLAPIQIPDSVAFQPTKSTTMSLSAAIGSTTGTGQSNTSTATAYDSQGNAQTVSLNWTQSSTDPLTWTVSNSADASNSATVTFNSDGSLASVNGAAQSTGSAATFSYTGSPQDMTVSLGTIGSTSGVSLATDGSSYSTNPTMTTDSVTSGTFTGLSMQTDGSVMATFDNGLSQLLAKIPLTTFADPNGLSAQNGQAYTATASSGAPVVNAVNTNGAGTLSTSSVESSTTDLTSDLTKLIVAQQAYGANTKIVTTANQLLQTTLAMIQ</sequence>
<evidence type="ECO:0000259" key="6">
    <source>
        <dbReference type="Pfam" id="PF06429"/>
    </source>
</evidence>
<dbReference type="InterPro" id="IPR001444">
    <property type="entry name" value="Flag_bb_rod_N"/>
</dbReference>
<evidence type="ECO:0000256" key="4">
    <source>
        <dbReference type="RuleBase" id="RU362116"/>
    </source>
</evidence>
<keyword evidence="8" id="KW-0282">Flagellum</keyword>
<evidence type="ECO:0000256" key="1">
    <source>
        <dbReference type="ARBA" id="ARBA00004117"/>
    </source>
</evidence>
<dbReference type="Pfam" id="PF00460">
    <property type="entry name" value="Flg_bb_rod"/>
    <property type="match status" value="1"/>
</dbReference>